<organism evidence="7 8">
    <name type="scientific">Staphylococcus epidermidis (strain ATCC 12228 / FDA PCI 1200)</name>
    <dbReference type="NCBI Taxonomy" id="176280"/>
    <lineage>
        <taxon>Bacteria</taxon>
        <taxon>Bacillati</taxon>
        <taxon>Bacillota</taxon>
        <taxon>Bacilli</taxon>
        <taxon>Bacillales</taxon>
        <taxon>Staphylococcaceae</taxon>
        <taxon>Staphylococcus</taxon>
    </lineage>
</organism>
<proteinExistence type="predicted"/>
<feature type="transmembrane region" description="Helical" evidence="6">
    <location>
        <begin position="49"/>
        <end position="73"/>
    </location>
</feature>
<keyword evidence="5 6" id="KW-0472">Membrane</keyword>
<evidence type="ECO:0000256" key="4">
    <source>
        <dbReference type="ARBA" id="ARBA00022989"/>
    </source>
</evidence>
<protein>
    <recommendedName>
        <fullName evidence="9">LysE family translocator</fullName>
    </recommendedName>
</protein>
<feature type="transmembrane region" description="Helical" evidence="6">
    <location>
        <begin position="79"/>
        <end position="97"/>
    </location>
</feature>
<evidence type="ECO:0000313" key="8">
    <source>
        <dbReference type="Proteomes" id="UP000001411"/>
    </source>
</evidence>
<evidence type="ECO:0000313" key="7">
    <source>
        <dbReference type="EMBL" id="AAO06008.1"/>
    </source>
</evidence>
<evidence type="ECO:0008006" key="9">
    <source>
        <dbReference type="Google" id="ProtNLM"/>
    </source>
</evidence>
<gene>
    <name evidence="7" type="ordered locus">SE_2365</name>
</gene>
<dbReference type="OrthoDB" id="9784202at2"/>
<dbReference type="PATRIC" id="fig|176280.10.peg.2305"/>
<dbReference type="Pfam" id="PF01810">
    <property type="entry name" value="LysE"/>
    <property type="match status" value="1"/>
</dbReference>
<evidence type="ECO:0000256" key="3">
    <source>
        <dbReference type="ARBA" id="ARBA00022692"/>
    </source>
</evidence>
<dbReference type="HOGENOM" id="CLU_079569_3_0_9"/>
<dbReference type="PIRSF" id="PIRSF006324">
    <property type="entry name" value="LeuE"/>
    <property type="match status" value="1"/>
</dbReference>
<sequence length="221" mass="24826">MNCKTTTRRFLMDGLITFIIITLLIIIVPGPDFIIVMKNTINSSKMNGFMAAFGITTGHILYSSLAIFGIIYILTSLHFVFLTIKILGACYLIYLGIKSILSAHSSVDFSKQALADVRNVSYITSFRQGFLSTSLNPKALLFYVSIFPQFLSNGNIHMKSEVALFAFSVVVVICLWFLFCVFIFQYIKLLFSRPRFKAIFDYIVGFVLIGLSINLLLSKSS</sequence>
<keyword evidence="3 6" id="KW-0812">Transmembrane</keyword>
<feature type="transmembrane region" description="Helical" evidence="6">
    <location>
        <begin position="162"/>
        <end position="187"/>
    </location>
</feature>
<dbReference type="GO" id="GO:0015171">
    <property type="term" value="F:amino acid transmembrane transporter activity"/>
    <property type="evidence" value="ECO:0007669"/>
    <property type="project" value="TreeGrafter"/>
</dbReference>
<reference evidence="7 8" key="1">
    <citation type="journal article" date="2003" name="Mol. Microbiol.">
        <title>Genome-based analysis of virulence genes in a non-biofilm-forming Staphylococcus epidermidis strain (ATCC 12228).</title>
        <authorList>
            <person name="Zhang Y.Q."/>
            <person name="Ren S.X."/>
            <person name="Li H.L."/>
            <person name="Wang Y.X."/>
            <person name="Fu G."/>
            <person name="Yang J."/>
            <person name="Qin Z.Q."/>
            <person name="Miao Y.G."/>
            <person name="Wang W.Y."/>
            <person name="Chen R.S."/>
            <person name="Shen Y."/>
            <person name="Chen Z."/>
            <person name="Yuan Z.H."/>
            <person name="Zhao G.P."/>
            <person name="Qu D."/>
            <person name="Danchin A."/>
            <person name="Wen Y.M."/>
        </authorList>
    </citation>
    <scope>NUCLEOTIDE SEQUENCE [LARGE SCALE GENOMIC DNA]</scope>
    <source>
        <strain evidence="8">ATCC 12228 / FDA PCI 1200</strain>
    </source>
</reference>
<dbReference type="GO" id="GO:0005886">
    <property type="term" value="C:plasma membrane"/>
    <property type="evidence" value="ECO:0007669"/>
    <property type="project" value="UniProtKB-SubCell"/>
</dbReference>
<evidence type="ECO:0000256" key="2">
    <source>
        <dbReference type="ARBA" id="ARBA00022475"/>
    </source>
</evidence>
<evidence type="ECO:0000256" key="5">
    <source>
        <dbReference type="ARBA" id="ARBA00023136"/>
    </source>
</evidence>
<dbReference type="AlphaFoldDB" id="A0A0H2VIZ9"/>
<keyword evidence="2" id="KW-1003">Cell membrane</keyword>
<accession>A0A0H2VIZ9</accession>
<name>A0A0H2VIZ9_STAES</name>
<feature type="transmembrane region" description="Helical" evidence="6">
    <location>
        <begin position="15"/>
        <end position="37"/>
    </location>
</feature>
<keyword evidence="4 6" id="KW-1133">Transmembrane helix</keyword>
<evidence type="ECO:0000256" key="1">
    <source>
        <dbReference type="ARBA" id="ARBA00004651"/>
    </source>
</evidence>
<dbReference type="InterPro" id="IPR001123">
    <property type="entry name" value="LeuE-type"/>
</dbReference>
<dbReference type="PANTHER" id="PTHR30086">
    <property type="entry name" value="ARGININE EXPORTER PROTEIN ARGO"/>
    <property type="match status" value="1"/>
</dbReference>
<evidence type="ECO:0000256" key="6">
    <source>
        <dbReference type="SAM" id="Phobius"/>
    </source>
</evidence>
<feature type="transmembrane region" description="Helical" evidence="6">
    <location>
        <begin position="199"/>
        <end position="217"/>
    </location>
</feature>
<comment type="subcellular location">
    <subcellularLocation>
        <location evidence="1">Cell membrane</location>
        <topology evidence="1">Multi-pass membrane protein</topology>
    </subcellularLocation>
</comment>
<dbReference type="KEGG" id="sep:SE_2365"/>
<dbReference type="PANTHER" id="PTHR30086:SF20">
    <property type="entry name" value="ARGININE EXPORTER PROTEIN ARGO-RELATED"/>
    <property type="match status" value="1"/>
</dbReference>
<dbReference type="eggNOG" id="COG1280">
    <property type="taxonomic scope" value="Bacteria"/>
</dbReference>
<dbReference type="EMBL" id="AE015929">
    <property type="protein sequence ID" value="AAO06008.1"/>
    <property type="molecule type" value="Genomic_DNA"/>
</dbReference>
<dbReference type="Proteomes" id="UP000001411">
    <property type="component" value="Chromosome"/>
</dbReference>